<dbReference type="PROSITE" id="PS51257">
    <property type="entry name" value="PROKAR_LIPOPROTEIN"/>
    <property type="match status" value="1"/>
</dbReference>
<sequence>MMNRQLAISLSSLLVLSSCASWEAEHREAVARSSAHHWQKLMEQHHTQPTASGPKWQMPDAQAEAYANYLEQLPTPRRLLEVTGGKDCALNELSQTFVVHQQAPELVERQRKKTAKSVDVEQRGRTVTIISGDCSLGELNGPVTALYTDNYYSQSQYIAGETQFLGRIDGFFKKGRLHGEARVISIDKSNSSGNWRESLMLKIGMFDNGSEVGPHLMIYGEGENQVITLTQSLQDNYVRMNSWMSGKPNTRFHMLNGEIEGWLEFASSVLKDDPQCYRMGQKVENPAYCQQVAPRLEQLMPVAVAAELPRLASFNEMDTIPAAAPRAATPAVPAAPNAPTAPANPTSPAPQQPIAQSTWSIPRIPDLNWLTMPNLKQLYSARANEYIPRLQQQLLTNMVQYLTPKAGPSCVLNDDSTSYLLFQLSKSDYEQQRNKQRSRNNVYTDGQPSIMVAEGACENGQLDGDFVVMFRYPHSLKMGAYQASSNIYGRIEGTFVDGKLHGEISRTWLTQHQPGSMGATEIAASLSIYQHGQRDGEEIHVIAIPNSRSTRVVKLTPYSVQREKADIWLNGRPQLSSMMNLGVIDGYVKYYDGSLSNLVQCFQDGIPQTNDNYCKQLGF</sequence>
<feature type="region of interest" description="Disordered" evidence="1">
    <location>
        <begin position="328"/>
        <end position="354"/>
    </location>
</feature>
<gene>
    <name evidence="3" type="ORF">AB8S08_05235</name>
</gene>
<feature type="chain" id="PRO_5044190229" description="Lipoprotein" evidence="2">
    <location>
        <begin position="21"/>
        <end position="619"/>
    </location>
</feature>
<dbReference type="AlphaFoldDB" id="A0AB39XA80"/>
<name>A0AB39XA80_9GAMM</name>
<feature type="signal peptide" evidence="2">
    <location>
        <begin position="1"/>
        <end position="20"/>
    </location>
</feature>
<protein>
    <recommendedName>
        <fullName evidence="4">Lipoprotein</fullName>
    </recommendedName>
</protein>
<keyword evidence="2" id="KW-0732">Signal</keyword>
<dbReference type="RefSeq" id="WP_369743998.1">
    <property type="nucleotide sequence ID" value="NZ_CP165718.1"/>
</dbReference>
<evidence type="ECO:0000256" key="1">
    <source>
        <dbReference type="SAM" id="MobiDB-lite"/>
    </source>
</evidence>
<feature type="compositionally biased region" description="Low complexity" evidence="1">
    <location>
        <begin position="328"/>
        <end position="344"/>
    </location>
</feature>
<evidence type="ECO:0000256" key="2">
    <source>
        <dbReference type="SAM" id="SignalP"/>
    </source>
</evidence>
<accession>A0AB39XA80</accession>
<organism evidence="3">
    <name type="scientific">Pseudidiomarina sp. PP-1MA</name>
    <dbReference type="NCBI Taxonomy" id="3237706"/>
    <lineage>
        <taxon>Bacteria</taxon>
        <taxon>Pseudomonadati</taxon>
        <taxon>Pseudomonadota</taxon>
        <taxon>Gammaproteobacteria</taxon>
        <taxon>Alteromonadales</taxon>
        <taxon>Idiomarinaceae</taxon>
        <taxon>Pseudidiomarina</taxon>
    </lineage>
</organism>
<evidence type="ECO:0000313" key="3">
    <source>
        <dbReference type="EMBL" id="XDV10588.1"/>
    </source>
</evidence>
<proteinExistence type="predicted"/>
<evidence type="ECO:0008006" key="4">
    <source>
        <dbReference type="Google" id="ProtNLM"/>
    </source>
</evidence>
<reference evidence="3" key="1">
    <citation type="submission" date="2024-07" db="EMBL/GenBank/DDBJ databases">
        <title>Whole genome sequence of bacterial strains from algal surface.</title>
        <authorList>
            <person name="Kumar P."/>
        </authorList>
    </citation>
    <scope>NUCLEOTIDE SEQUENCE</scope>
    <source>
        <strain evidence="3">PP-1MA</strain>
    </source>
</reference>
<dbReference type="EMBL" id="CP165718">
    <property type="protein sequence ID" value="XDV10588.1"/>
    <property type="molecule type" value="Genomic_DNA"/>
</dbReference>